<gene>
    <name evidence="2" type="ORF">KK060_23660</name>
</gene>
<keyword evidence="3" id="KW-1185">Reference proteome</keyword>
<proteinExistence type="predicted"/>
<name>A0ABS5VZL2_9BACT</name>
<accession>A0ABS5VZL2</accession>
<reference evidence="2 3" key="1">
    <citation type="submission" date="2021-05" db="EMBL/GenBank/DDBJ databases">
        <title>A Polyphasic approach of four new species of the genus Ohtaekwangia: Ohtaekwangia histidinii sp. nov., Ohtaekwangia cretensis sp. nov., Ohtaekwangia indiensis sp. nov., Ohtaekwangia reichenbachii sp. nov. from diverse environment.</title>
        <authorList>
            <person name="Octaviana S."/>
        </authorList>
    </citation>
    <scope>NUCLEOTIDE SEQUENCE [LARGE SCALE GENOMIC DNA]</scope>
    <source>
        <strain evidence="2 3">PWU20</strain>
    </source>
</reference>
<protein>
    <submittedName>
        <fullName evidence="2">Phage holin family protein</fullName>
    </submittedName>
</protein>
<feature type="transmembrane region" description="Helical" evidence="1">
    <location>
        <begin position="76"/>
        <end position="95"/>
    </location>
</feature>
<evidence type="ECO:0000313" key="3">
    <source>
        <dbReference type="Proteomes" id="UP000772618"/>
    </source>
</evidence>
<dbReference type="Proteomes" id="UP000772618">
    <property type="component" value="Unassembled WGS sequence"/>
</dbReference>
<organism evidence="2 3">
    <name type="scientific">Chryseosolibacter indicus</name>
    <dbReference type="NCBI Taxonomy" id="2782351"/>
    <lineage>
        <taxon>Bacteria</taxon>
        <taxon>Pseudomonadati</taxon>
        <taxon>Bacteroidota</taxon>
        <taxon>Cytophagia</taxon>
        <taxon>Cytophagales</taxon>
        <taxon>Chryseotaleaceae</taxon>
        <taxon>Chryseosolibacter</taxon>
    </lineage>
</organism>
<comment type="caution">
    <text evidence="2">The sequence shown here is derived from an EMBL/GenBank/DDBJ whole genome shotgun (WGS) entry which is preliminary data.</text>
</comment>
<keyword evidence="1" id="KW-1133">Transmembrane helix</keyword>
<sequence>MLRDSLSKFFKVDALINNITGYVETKVELIKVEVKEELAEGLGKVINYLIIAFIFSLVILLISLGAAIVLSEKLGALGGYGIVAGFYLIIGIILLRRSATTSKQIENKILSNFKKKK</sequence>
<feature type="transmembrane region" description="Helical" evidence="1">
    <location>
        <begin position="45"/>
        <end position="70"/>
    </location>
</feature>
<dbReference type="RefSeq" id="WP_254157494.1">
    <property type="nucleotide sequence ID" value="NZ_JAHESD010000097.1"/>
</dbReference>
<evidence type="ECO:0000256" key="1">
    <source>
        <dbReference type="SAM" id="Phobius"/>
    </source>
</evidence>
<dbReference type="InterPro" id="IPR009937">
    <property type="entry name" value="Phage_holin_3_6"/>
</dbReference>
<dbReference type="EMBL" id="JAHESD010000097">
    <property type="protein sequence ID" value="MBT1706297.1"/>
    <property type="molecule type" value="Genomic_DNA"/>
</dbReference>
<keyword evidence="1" id="KW-0472">Membrane</keyword>
<keyword evidence="1" id="KW-0812">Transmembrane</keyword>
<evidence type="ECO:0000313" key="2">
    <source>
        <dbReference type="EMBL" id="MBT1706297.1"/>
    </source>
</evidence>
<dbReference type="Pfam" id="PF07332">
    <property type="entry name" value="Phage_holin_3_6"/>
    <property type="match status" value="1"/>
</dbReference>